<dbReference type="AlphaFoldDB" id="A0A9W9R5V2"/>
<comment type="caution">
    <text evidence="2">The sequence shown here is derived from an EMBL/GenBank/DDBJ whole genome shotgun (WGS) entry which is preliminary data.</text>
</comment>
<accession>A0A9W9R5V2</accession>
<dbReference type="Pfam" id="PF14832">
    <property type="entry name" value="Tautomerase_3"/>
    <property type="match status" value="1"/>
</dbReference>
<dbReference type="InterPro" id="IPR014347">
    <property type="entry name" value="Tautomerase/MIF_sf"/>
</dbReference>
<organism evidence="2 3">
    <name type="scientific">Penicillium brevicompactum</name>
    <dbReference type="NCBI Taxonomy" id="5074"/>
    <lineage>
        <taxon>Eukaryota</taxon>
        <taxon>Fungi</taxon>
        <taxon>Dikarya</taxon>
        <taxon>Ascomycota</taxon>
        <taxon>Pezizomycotina</taxon>
        <taxon>Eurotiomycetes</taxon>
        <taxon>Eurotiomycetidae</taxon>
        <taxon>Eurotiales</taxon>
        <taxon>Aspergillaceae</taxon>
        <taxon>Penicillium</taxon>
    </lineage>
</organism>
<dbReference type="EMBL" id="JAPZBQ010000001">
    <property type="protein sequence ID" value="KAJ5351358.1"/>
    <property type="molecule type" value="Genomic_DNA"/>
</dbReference>
<name>A0A9W9R5V2_PENBR</name>
<evidence type="ECO:0000313" key="2">
    <source>
        <dbReference type="EMBL" id="KAJ5351358.1"/>
    </source>
</evidence>
<reference evidence="2" key="2">
    <citation type="journal article" date="2023" name="IMA Fungus">
        <title>Comparative genomic study of the Penicillium genus elucidates a diverse pangenome and 15 lateral gene transfer events.</title>
        <authorList>
            <person name="Petersen C."/>
            <person name="Sorensen T."/>
            <person name="Nielsen M.R."/>
            <person name="Sondergaard T.E."/>
            <person name="Sorensen J.L."/>
            <person name="Fitzpatrick D.A."/>
            <person name="Frisvad J.C."/>
            <person name="Nielsen K.L."/>
        </authorList>
    </citation>
    <scope>NUCLEOTIDE SEQUENCE</scope>
    <source>
        <strain evidence="2">IBT 35673</strain>
    </source>
</reference>
<dbReference type="Proteomes" id="UP001147695">
    <property type="component" value="Unassembled WGS sequence"/>
</dbReference>
<sequence length="167" mass="18771">MPLYEFEHAIALTEPHKQAIAHGITDFHAITFNAPRYIVNCRFIDISSGPLSDTFVGGKRRHTNRLFVTLRSGTGRTSDQLRVLIDSVNSIWDNIAGGSGWESQLRGIYIKGSIDAAKEGGFHLPMPGYFEQWVKDNTSRFQSMAAEGDPDFIQLVDEIKTRPEFQI</sequence>
<evidence type="ECO:0000259" key="1">
    <source>
        <dbReference type="Pfam" id="PF14832"/>
    </source>
</evidence>
<reference evidence="2" key="1">
    <citation type="submission" date="2022-12" db="EMBL/GenBank/DDBJ databases">
        <authorList>
            <person name="Petersen C."/>
        </authorList>
    </citation>
    <scope>NUCLEOTIDE SEQUENCE</scope>
    <source>
        <strain evidence="2">IBT 35673</strain>
    </source>
</reference>
<evidence type="ECO:0000313" key="3">
    <source>
        <dbReference type="Proteomes" id="UP001147695"/>
    </source>
</evidence>
<gene>
    <name evidence="2" type="ORF">N7452_000332</name>
</gene>
<protein>
    <recommendedName>
        <fullName evidence="1">Tautomerase cis-CaaD-like domain-containing protein</fullName>
    </recommendedName>
</protein>
<proteinExistence type="predicted"/>
<dbReference type="Gene3D" id="3.30.429.10">
    <property type="entry name" value="Macrophage Migration Inhibitory Factor"/>
    <property type="match status" value="1"/>
</dbReference>
<dbReference type="SUPFAM" id="SSF55331">
    <property type="entry name" value="Tautomerase/MIF"/>
    <property type="match status" value="1"/>
</dbReference>
<feature type="domain" description="Tautomerase cis-CaaD-like" evidence="1">
    <location>
        <begin position="1"/>
        <end position="137"/>
    </location>
</feature>
<dbReference type="InterPro" id="IPR028116">
    <property type="entry name" value="Cis-CaaD-like"/>
</dbReference>